<evidence type="ECO:0000313" key="2">
    <source>
        <dbReference type="Proteomes" id="UP000000657"/>
    </source>
</evidence>
<proteinExistence type="predicted"/>
<accession>Q0RMB4</accession>
<sequence length="95" mass="10121">MSRHCDHETTSGALRAASRIAVAPTEYTLDGEPQPAGLITLYTAVCAHCDRRLFQTHRTVYAARPGGPAIHRGPWFTDAPDPGRRLSAVPAVGAG</sequence>
<keyword evidence="2" id="KW-1185">Reference proteome</keyword>
<dbReference type="EMBL" id="CT573213">
    <property type="protein sequence ID" value="CAJ61337.1"/>
    <property type="molecule type" value="Genomic_DNA"/>
</dbReference>
<protein>
    <submittedName>
        <fullName evidence="1">Uncharacterized protein</fullName>
    </submittedName>
</protein>
<dbReference type="KEGG" id="fal:FRAAL2691"/>
<dbReference type="Proteomes" id="UP000000657">
    <property type="component" value="Chromosome"/>
</dbReference>
<gene>
    <name evidence="1" type="ordered locus">FRAAL2691</name>
</gene>
<reference evidence="1 2" key="1">
    <citation type="journal article" date="2007" name="Genome Res.">
        <title>Genome characteristics of facultatively symbiotic Frankia sp. strains reflect host range and host plant biogeography.</title>
        <authorList>
            <person name="Normand P."/>
            <person name="Lapierre P."/>
            <person name="Tisa L.S."/>
            <person name="Gogarten J.P."/>
            <person name="Alloisio N."/>
            <person name="Bagnarol E."/>
            <person name="Bassi C.A."/>
            <person name="Berry A.M."/>
            <person name="Bickhart D.M."/>
            <person name="Choisne N."/>
            <person name="Couloux A."/>
            <person name="Cournoyer B."/>
            <person name="Cruveiller S."/>
            <person name="Daubin V."/>
            <person name="Demange N."/>
            <person name="Francino M.P."/>
            <person name="Goltsman E."/>
            <person name="Huang Y."/>
            <person name="Kopp O.R."/>
            <person name="Labarre L."/>
            <person name="Lapidus A."/>
            <person name="Lavire C."/>
            <person name="Marechal J."/>
            <person name="Martinez M."/>
            <person name="Mastronunzio J.E."/>
            <person name="Mullin B.C."/>
            <person name="Niemann J."/>
            <person name="Pujic P."/>
            <person name="Rawnsley T."/>
            <person name="Rouy Z."/>
            <person name="Schenowitz C."/>
            <person name="Sellstedt A."/>
            <person name="Tavares F."/>
            <person name="Tomkins J.P."/>
            <person name="Vallenet D."/>
            <person name="Valverde C."/>
            <person name="Wall L.G."/>
            <person name="Wang Y."/>
            <person name="Medigue C."/>
            <person name="Benson D.R."/>
        </authorList>
    </citation>
    <scope>NUCLEOTIDE SEQUENCE [LARGE SCALE GENOMIC DNA]</scope>
    <source>
        <strain evidence="2">DSM 45986 / CECT 9034 / ACN14a</strain>
    </source>
</reference>
<dbReference type="HOGENOM" id="CLU_2368724_0_0_11"/>
<organism evidence="1 2">
    <name type="scientific">Frankia alni (strain DSM 45986 / CECT 9034 / ACN14a)</name>
    <dbReference type="NCBI Taxonomy" id="326424"/>
    <lineage>
        <taxon>Bacteria</taxon>
        <taxon>Bacillati</taxon>
        <taxon>Actinomycetota</taxon>
        <taxon>Actinomycetes</taxon>
        <taxon>Frankiales</taxon>
        <taxon>Frankiaceae</taxon>
        <taxon>Frankia</taxon>
    </lineage>
</organism>
<dbReference type="AlphaFoldDB" id="Q0RMB4"/>
<name>Q0RMB4_FRAAA</name>
<evidence type="ECO:0000313" key="1">
    <source>
        <dbReference type="EMBL" id="CAJ61337.1"/>
    </source>
</evidence>